<dbReference type="InterPro" id="IPR055469">
    <property type="entry name" value="DUF7041"/>
</dbReference>
<name>A0A0M8ZT67_9HYME</name>
<organism evidence="3 4">
    <name type="scientific">Melipona quadrifasciata</name>
    <dbReference type="NCBI Taxonomy" id="166423"/>
    <lineage>
        <taxon>Eukaryota</taxon>
        <taxon>Metazoa</taxon>
        <taxon>Ecdysozoa</taxon>
        <taxon>Arthropoda</taxon>
        <taxon>Hexapoda</taxon>
        <taxon>Insecta</taxon>
        <taxon>Pterygota</taxon>
        <taxon>Neoptera</taxon>
        <taxon>Endopterygota</taxon>
        <taxon>Hymenoptera</taxon>
        <taxon>Apocrita</taxon>
        <taxon>Aculeata</taxon>
        <taxon>Apoidea</taxon>
        <taxon>Anthophila</taxon>
        <taxon>Apidae</taxon>
        <taxon>Melipona</taxon>
    </lineage>
</organism>
<evidence type="ECO:0000256" key="1">
    <source>
        <dbReference type="SAM" id="MobiDB-lite"/>
    </source>
</evidence>
<evidence type="ECO:0000313" key="3">
    <source>
        <dbReference type="EMBL" id="KOX69029.1"/>
    </source>
</evidence>
<reference evidence="3 4" key="1">
    <citation type="submission" date="2015-07" db="EMBL/GenBank/DDBJ databases">
        <title>The genome of Melipona quadrifasciata.</title>
        <authorList>
            <person name="Pan H."/>
            <person name="Kapheim K."/>
        </authorList>
    </citation>
    <scope>NUCLEOTIDE SEQUENCE [LARGE SCALE GENOMIC DNA]</scope>
    <source>
        <strain evidence="3">0111107301</strain>
        <tissue evidence="3">Whole body</tissue>
    </source>
</reference>
<dbReference type="OrthoDB" id="7614231at2759"/>
<dbReference type="Proteomes" id="UP000053105">
    <property type="component" value="Unassembled WGS sequence"/>
</dbReference>
<dbReference type="AlphaFoldDB" id="A0A0M8ZT67"/>
<gene>
    <name evidence="3" type="ORF">WN51_07099</name>
</gene>
<protein>
    <recommendedName>
        <fullName evidence="2">DUF7041 domain-containing protein</fullName>
    </recommendedName>
</protein>
<feature type="compositionally biased region" description="Basic and acidic residues" evidence="1">
    <location>
        <begin position="94"/>
        <end position="118"/>
    </location>
</feature>
<dbReference type="STRING" id="166423.A0A0M8ZT67"/>
<dbReference type="EMBL" id="KQ435905">
    <property type="protein sequence ID" value="KOX69029.1"/>
    <property type="molecule type" value="Genomic_DNA"/>
</dbReference>
<keyword evidence="4" id="KW-1185">Reference proteome</keyword>
<evidence type="ECO:0000313" key="4">
    <source>
        <dbReference type="Proteomes" id="UP000053105"/>
    </source>
</evidence>
<feature type="region of interest" description="Disordered" evidence="1">
    <location>
        <begin position="94"/>
        <end position="131"/>
    </location>
</feature>
<feature type="compositionally biased region" description="Basic residues" evidence="1">
    <location>
        <begin position="122"/>
        <end position="131"/>
    </location>
</feature>
<dbReference type="Pfam" id="PF23055">
    <property type="entry name" value="DUF7041"/>
    <property type="match status" value="1"/>
</dbReference>
<proteinExistence type="predicted"/>
<dbReference type="PANTHER" id="PTHR33327:SF3">
    <property type="entry name" value="RNA-DIRECTED DNA POLYMERASE"/>
    <property type="match status" value="1"/>
</dbReference>
<accession>A0A0M8ZT67</accession>
<feature type="domain" description="DUF7041" evidence="2">
    <location>
        <begin position="2"/>
        <end position="55"/>
    </location>
</feature>
<evidence type="ECO:0000259" key="2">
    <source>
        <dbReference type="Pfam" id="PF23055"/>
    </source>
</evidence>
<sequence>MKYSCILTYLDTEHMDEVSDIIESPPERDKYDMLKNEIIRRLSISQAQKIQRLLKKENMGDRTPSQFLQHIRTLAGKAVSDEFLRTIAAYDPRLHNSDERAPGRASRDCRTHLRERAATRRTNTRRSKISS</sequence>
<dbReference type="PANTHER" id="PTHR33327">
    <property type="entry name" value="ENDONUCLEASE"/>
    <property type="match status" value="1"/>
</dbReference>